<evidence type="ECO:0000313" key="3">
    <source>
        <dbReference type="Proteomes" id="UP000541810"/>
    </source>
</evidence>
<keyword evidence="1" id="KW-0732">Signal</keyword>
<sequence length="253" mass="27361">MFKSMTFVAALTLSSIAGVAQAGSSYSFEANRIGKAFYNQDGEKISAGINDKAGKVHSFSGEYNEKAQTFSWSVTANKRWDSLWLVVNSGGNPKTAGQQGKIGMIYFSRENGNNLSIYKYQNANSYKTQELIASSKNDDSFIKSMGFTKDKNKRTGEFTLDVSAINKAFGDDGIGLAYGETIGVWMHVFDRRGKNGAVYGKDGGLVDWDYKKHGWVDTDGFGTAKAVPTPSAAAAGIVGIAIALHRRRKAEAA</sequence>
<evidence type="ECO:0008006" key="4">
    <source>
        <dbReference type="Google" id="ProtNLM"/>
    </source>
</evidence>
<dbReference type="AlphaFoldDB" id="A0A7X0LLM8"/>
<organism evidence="2 3">
    <name type="scientific">Algisphaera agarilytica</name>
    <dbReference type="NCBI Taxonomy" id="1385975"/>
    <lineage>
        <taxon>Bacteria</taxon>
        <taxon>Pseudomonadati</taxon>
        <taxon>Planctomycetota</taxon>
        <taxon>Phycisphaerae</taxon>
        <taxon>Phycisphaerales</taxon>
        <taxon>Phycisphaeraceae</taxon>
        <taxon>Algisphaera</taxon>
    </lineage>
</organism>
<accession>A0A7X0LLM8</accession>
<feature type="signal peptide" evidence="1">
    <location>
        <begin position="1"/>
        <end position="22"/>
    </location>
</feature>
<evidence type="ECO:0000256" key="1">
    <source>
        <dbReference type="SAM" id="SignalP"/>
    </source>
</evidence>
<protein>
    <recommendedName>
        <fullName evidence="4">PEP-CTERM protein-sorting domain-containing protein</fullName>
    </recommendedName>
</protein>
<evidence type="ECO:0000313" key="2">
    <source>
        <dbReference type="EMBL" id="MBB6431177.1"/>
    </source>
</evidence>
<dbReference type="Proteomes" id="UP000541810">
    <property type="component" value="Unassembled WGS sequence"/>
</dbReference>
<feature type="chain" id="PRO_5030769878" description="PEP-CTERM protein-sorting domain-containing protein" evidence="1">
    <location>
        <begin position="23"/>
        <end position="253"/>
    </location>
</feature>
<gene>
    <name evidence="2" type="ORF">HNQ40_002983</name>
</gene>
<dbReference type="RefSeq" id="WP_184678664.1">
    <property type="nucleotide sequence ID" value="NZ_JACHGY010000001.1"/>
</dbReference>
<reference evidence="2 3" key="1">
    <citation type="submission" date="2020-08" db="EMBL/GenBank/DDBJ databases">
        <title>Genomic Encyclopedia of Type Strains, Phase IV (KMG-IV): sequencing the most valuable type-strain genomes for metagenomic binning, comparative biology and taxonomic classification.</title>
        <authorList>
            <person name="Goeker M."/>
        </authorList>
    </citation>
    <scope>NUCLEOTIDE SEQUENCE [LARGE SCALE GENOMIC DNA]</scope>
    <source>
        <strain evidence="2 3">DSM 103725</strain>
    </source>
</reference>
<name>A0A7X0LLM8_9BACT</name>
<comment type="caution">
    <text evidence="2">The sequence shown here is derived from an EMBL/GenBank/DDBJ whole genome shotgun (WGS) entry which is preliminary data.</text>
</comment>
<proteinExistence type="predicted"/>
<dbReference type="EMBL" id="JACHGY010000001">
    <property type="protein sequence ID" value="MBB6431177.1"/>
    <property type="molecule type" value="Genomic_DNA"/>
</dbReference>
<keyword evidence="3" id="KW-1185">Reference proteome</keyword>